<dbReference type="InterPro" id="IPR043128">
    <property type="entry name" value="Rev_trsase/Diguanyl_cyclase"/>
</dbReference>
<feature type="transmembrane region" description="Helical" evidence="1">
    <location>
        <begin position="81"/>
        <end position="101"/>
    </location>
</feature>
<accession>A0ABU9E632</accession>
<dbReference type="InterPro" id="IPR001633">
    <property type="entry name" value="EAL_dom"/>
</dbReference>
<dbReference type="EMBL" id="JBBHLI010000002">
    <property type="protein sequence ID" value="MEK9500203.1"/>
    <property type="molecule type" value="Genomic_DNA"/>
</dbReference>
<feature type="transmembrane region" description="Helical" evidence="1">
    <location>
        <begin position="14"/>
        <end position="35"/>
    </location>
</feature>
<dbReference type="InterPro" id="IPR035965">
    <property type="entry name" value="PAS-like_dom_sf"/>
</dbReference>
<proteinExistence type="predicted"/>
<dbReference type="SMART" id="SM00052">
    <property type="entry name" value="EAL"/>
    <property type="match status" value="1"/>
</dbReference>
<evidence type="ECO:0000259" key="2">
    <source>
        <dbReference type="PROSITE" id="PS50883"/>
    </source>
</evidence>
<dbReference type="CDD" id="cd01949">
    <property type="entry name" value="GGDEF"/>
    <property type="match status" value="1"/>
</dbReference>
<sequence length="810" mass="87603">MYRVLGCLTTQHDLVLVLVAAFVCVIGTMSISVAVERTLADRSGGRWPLLLAVCAGTAVWSTHFVAMLAYETGIPMAYDPFLTGLSFVVGSVVMGIGFEIARRTGDHWSGRALAGIVVGAGVSALHYIGMAAIRLSGTVQFAPDLVIASVVLACLIGSAAMIVLYSAQRRQTRALAVALLVLMIVSLHFTGMGAVTLFMGGIVPGSGSGLSRTVLAAVVAGAALLMLGIGVAAARLERRASLRLEAEADRFRMLSEGTFEGLIVHRAGSILDANSAARQMFAMDGVLTGTELQYWIFDARRLLVRDADVEGDRIETELKLRSGHCFPAEVRRRSIVMPDGGAAELLAFRDLTAQRESEARIAHLALHDPLTDLPNRRFFVEMVNKTIAGAARGRRSFALLALDLDGFKLVNDLYGHAGGDELIRAFSRRISEHLRAGDVLARLGGDEFAILQSDVTQPEQSISLAQRLVDALREPVRIGHTDCTVSASIGVAVYPSDGDEVDDLIRNADTAMYRAKADGKATFRFFEAGMNEVLEQRRRLEQRLRAALAGEGMGLAYQPLVDCNARDVIGFEVLARWVDAELGPVAPLEFIPVAEESGLIVRLGDYVLKKACREAATWPSHLKVAVNLSAVQFRRDGLVQSVREALSESGLPGHRLELEITENILIENRDYVLKVLTELKSLGVTISMDDFGTGYSSLSYLKSFPFDKIKIDREFVSELDTENGHTSIVRAITSMGKSLQMRVVAEGVETRSQAEILRELDCDELQGFLIARPMPPEEVASFLERSCDDAEGGVYGPRGGPRLVAGAGGD</sequence>
<dbReference type="Proteomes" id="UP001484239">
    <property type="component" value="Unassembled WGS sequence"/>
</dbReference>
<dbReference type="InterPro" id="IPR029787">
    <property type="entry name" value="Nucleotide_cyclase"/>
</dbReference>
<dbReference type="Gene3D" id="3.30.450.20">
    <property type="entry name" value="PAS domain"/>
    <property type="match status" value="1"/>
</dbReference>
<gene>
    <name evidence="5" type="ORF">WI372_04380</name>
</gene>
<dbReference type="InterPro" id="IPR000160">
    <property type="entry name" value="GGDEF_dom"/>
</dbReference>
<dbReference type="CDD" id="cd01948">
    <property type="entry name" value="EAL"/>
    <property type="match status" value="1"/>
</dbReference>
<dbReference type="PANTHER" id="PTHR44757:SF2">
    <property type="entry name" value="BIOFILM ARCHITECTURE MAINTENANCE PROTEIN MBAA"/>
    <property type="match status" value="1"/>
</dbReference>
<feature type="transmembrane region" description="Helical" evidence="1">
    <location>
        <begin position="47"/>
        <end position="69"/>
    </location>
</feature>
<dbReference type="SUPFAM" id="SSF141868">
    <property type="entry name" value="EAL domain-like"/>
    <property type="match status" value="1"/>
</dbReference>
<dbReference type="InterPro" id="IPR052155">
    <property type="entry name" value="Biofilm_reg_signaling"/>
</dbReference>
<name>A0ABU9E632_9BACT</name>
<feature type="domain" description="MHYT" evidence="4">
    <location>
        <begin position="12"/>
        <end position="198"/>
    </location>
</feature>
<evidence type="ECO:0000259" key="3">
    <source>
        <dbReference type="PROSITE" id="PS50887"/>
    </source>
</evidence>
<feature type="transmembrane region" description="Helical" evidence="1">
    <location>
        <begin position="113"/>
        <end position="133"/>
    </location>
</feature>
<dbReference type="Gene3D" id="3.20.20.450">
    <property type="entry name" value="EAL domain"/>
    <property type="match status" value="1"/>
</dbReference>
<dbReference type="InterPro" id="IPR005330">
    <property type="entry name" value="MHYT_dom"/>
</dbReference>
<dbReference type="Pfam" id="PF03707">
    <property type="entry name" value="MHYT"/>
    <property type="match status" value="2"/>
</dbReference>
<dbReference type="Gene3D" id="3.30.70.270">
    <property type="match status" value="1"/>
</dbReference>
<dbReference type="InterPro" id="IPR035919">
    <property type="entry name" value="EAL_sf"/>
</dbReference>
<protein>
    <submittedName>
        <fullName evidence="5">EAL domain-containing protein</fullName>
    </submittedName>
</protein>
<evidence type="ECO:0000313" key="5">
    <source>
        <dbReference type="EMBL" id="MEK9500203.1"/>
    </source>
</evidence>
<feature type="transmembrane region" description="Helical" evidence="1">
    <location>
        <begin position="214"/>
        <end position="234"/>
    </location>
</feature>
<dbReference type="Pfam" id="PF00563">
    <property type="entry name" value="EAL"/>
    <property type="match status" value="1"/>
</dbReference>
<evidence type="ECO:0000259" key="4">
    <source>
        <dbReference type="PROSITE" id="PS50924"/>
    </source>
</evidence>
<dbReference type="PROSITE" id="PS50924">
    <property type="entry name" value="MHYT"/>
    <property type="match status" value="1"/>
</dbReference>
<organism evidence="5 6">
    <name type="scientific">Gaopeijia maritima</name>
    <dbReference type="NCBI Taxonomy" id="3119007"/>
    <lineage>
        <taxon>Bacteria</taxon>
        <taxon>Pseudomonadati</taxon>
        <taxon>Gemmatimonadota</taxon>
        <taxon>Longimicrobiia</taxon>
        <taxon>Gaopeijiales</taxon>
        <taxon>Gaopeijiaceae</taxon>
        <taxon>Gaopeijia</taxon>
    </lineage>
</organism>
<dbReference type="Pfam" id="PF00990">
    <property type="entry name" value="GGDEF"/>
    <property type="match status" value="1"/>
</dbReference>
<dbReference type="NCBIfam" id="TIGR00254">
    <property type="entry name" value="GGDEF"/>
    <property type="match status" value="1"/>
</dbReference>
<keyword evidence="1" id="KW-0812">Transmembrane</keyword>
<keyword evidence="1" id="KW-1133">Transmembrane helix</keyword>
<comment type="caution">
    <text evidence="5">The sequence shown here is derived from an EMBL/GenBank/DDBJ whole genome shotgun (WGS) entry which is preliminary data.</text>
</comment>
<dbReference type="SUPFAM" id="SSF55785">
    <property type="entry name" value="PYP-like sensor domain (PAS domain)"/>
    <property type="match status" value="1"/>
</dbReference>
<dbReference type="RefSeq" id="WP_405286404.1">
    <property type="nucleotide sequence ID" value="NZ_JBBHLI010000002.1"/>
</dbReference>
<keyword evidence="6" id="KW-1185">Reference proteome</keyword>
<evidence type="ECO:0000313" key="6">
    <source>
        <dbReference type="Proteomes" id="UP001484239"/>
    </source>
</evidence>
<dbReference type="PANTHER" id="PTHR44757">
    <property type="entry name" value="DIGUANYLATE CYCLASE DGCP"/>
    <property type="match status" value="1"/>
</dbReference>
<evidence type="ECO:0000256" key="1">
    <source>
        <dbReference type="PROSITE-ProRule" id="PRU00244"/>
    </source>
</evidence>
<feature type="transmembrane region" description="Helical" evidence="1">
    <location>
        <begin position="177"/>
        <end position="202"/>
    </location>
</feature>
<dbReference type="SUPFAM" id="SSF55073">
    <property type="entry name" value="Nucleotide cyclase"/>
    <property type="match status" value="1"/>
</dbReference>
<feature type="domain" description="EAL" evidence="2">
    <location>
        <begin position="537"/>
        <end position="787"/>
    </location>
</feature>
<reference evidence="5 6" key="1">
    <citation type="submission" date="2024-02" db="EMBL/GenBank/DDBJ databases">
        <title>A novel Gemmatimonadota bacterium.</title>
        <authorList>
            <person name="Du Z.-J."/>
            <person name="Ye Y.-Q."/>
        </authorList>
    </citation>
    <scope>NUCLEOTIDE SEQUENCE [LARGE SCALE GENOMIC DNA]</scope>
    <source>
        <strain evidence="5 6">DH-20</strain>
    </source>
</reference>
<dbReference type="PROSITE" id="PS50887">
    <property type="entry name" value="GGDEF"/>
    <property type="match status" value="1"/>
</dbReference>
<feature type="domain" description="GGDEF" evidence="3">
    <location>
        <begin position="395"/>
        <end position="528"/>
    </location>
</feature>
<dbReference type="SMART" id="SM00267">
    <property type="entry name" value="GGDEF"/>
    <property type="match status" value="1"/>
</dbReference>
<keyword evidence="1" id="KW-0472">Membrane</keyword>
<dbReference type="PROSITE" id="PS50883">
    <property type="entry name" value="EAL"/>
    <property type="match status" value="1"/>
</dbReference>
<feature type="transmembrane region" description="Helical" evidence="1">
    <location>
        <begin position="145"/>
        <end position="165"/>
    </location>
</feature>